<protein>
    <recommendedName>
        <fullName evidence="3">Helicase</fullName>
    </recommendedName>
</protein>
<organism evidence="1 2">
    <name type="scientific">Nostoc sphaeroides CCNUC1</name>
    <dbReference type="NCBI Taxonomy" id="2653204"/>
    <lineage>
        <taxon>Bacteria</taxon>
        <taxon>Bacillati</taxon>
        <taxon>Cyanobacteriota</taxon>
        <taxon>Cyanophyceae</taxon>
        <taxon>Nostocales</taxon>
        <taxon>Nostocaceae</taxon>
        <taxon>Nostoc</taxon>
    </lineage>
</organism>
<proteinExistence type="predicted"/>
<dbReference type="KEGG" id="nsh:GXM_09391"/>
<reference evidence="1 2" key="1">
    <citation type="submission" date="2019-10" db="EMBL/GenBank/DDBJ databases">
        <title>Genomic and transcriptomic insights into the perfect genentic adaptation of a filamentous nitrogen-fixing cyanobacterium to rice fields.</title>
        <authorList>
            <person name="Chen Z."/>
        </authorList>
    </citation>
    <scope>NUCLEOTIDE SEQUENCE [LARGE SCALE GENOMIC DNA]</scope>
    <source>
        <strain evidence="1">CCNUC1</strain>
    </source>
</reference>
<accession>A0A5P8WGC9</accession>
<dbReference type="EMBL" id="CP045227">
    <property type="protein sequence ID" value="QFS51897.1"/>
    <property type="molecule type" value="Genomic_DNA"/>
</dbReference>
<evidence type="ECO:0008006" key="3">
    <source>
        <dbReference type="Google" id="ProtNLM"/>
    </source>
</evidence>
<dbReference type="RefSeq" id="WP_152592201.1">
    <property type="nucleotide sequence ID" value="NZ_CP045227.1"/>
</dbReference>
<dbReference type="AlphaFoldDB" id="A0A5P8WGC9"/>
<evidence type="ECO:0000313" key="1">
    <source>
        <dbReference type="EMBL" id="QFS51897.1"/>
    </source>
</evidence>
<dbReference type="Proteomes" id="UP000326678">
    <property type="component" value="Chromosome Gxm2"/>
</dbReference>
<name>A0A5P8WGC9_9NOSO</name>
<gene>
    <name evidence="1" type="ORF">GXM_09391</name>
</gene>
<keyword evidence="2" id="KW-1185">Reference proteome</keyword>
<evidence type="ECO:0000313" key="2">
    <source>
        <dbReference type="Proteomes" id="UP000326678"/>
    </source>
</evidence>
<sequence>MTEHIANRDKIIQSLREELVGPSPQGELINCSGEITFNFAKEGFYNPWRQDNGEEILQRDPPRIRYGVGVLYPLGTKLEDDNLTLSQPDKNSIQDNQPEEIEIITDEVKEDLEKIKEKVSEIAEDNADDFDLSAANASKPSSIGISFLAEFSEDSVLVIKTFDSGRYRPKKVKVEGNERTWWLRSPVNFTAEFSAVKLCSMEEKKHIKIEKIDGLQLNIEVFSRPDQKKREGIRLLTVCLINRTNGSRDEDCLFQAGFKATIVSPKGEAHILPYPKPDFNSDDEEQSIALLYRQMETYAVGHGCAADWDKESSAGRVKAVTAECLPTFETPSITPDIGIEVPMAPLAGLVQDDDGFASLSDVVSRYEQWINYKKIEIRSLDTEYQNAANRHMEECTRASERMKNGLDYLQSNAQAKRAFQLANYAMLLQQICSSRDLRQANFDAVAKRYTFSPAYQAPNHLQTDSNRGKWRAFQVAFLLMSIQSTAEGEIPERRTVELIWFPTGGGKTEAYLGLSAFSLFMRRLKNPEDVGVNVLMRYTLRLLTAQQFQRASALICSMEYLRRPIETQLGKEPFSIGIWVGGETTPNNRKDAVSKLNQLQSNPSAENPFIISRCPWCSAQMGRYHLNLSRNTSKDLNILGYQQSRGTVILKCSDNACEFHTTGLPVYVIDEDIYEKRPSLIIGTVDKFALLAWSYAQKARALFGIGSDGVRENSPPGLIIQDE</sequence>